<dbReference type="EMBL" id="NPEF01000228">
    <property type="protein sequence ID" value="PJZ91709.1"/>
    <property type="molecule type" value="Genomic_DNA"/>
</dbReference>
<dbReference type="AlphaFoldDB" id="A0A2N0B594"/>
<evidence type="ECO:0000313" key="1">
    <source>
        <dbReference type="EMBL" id="PJZ91709.1"/>
    </source>
</evidence>
<organism evidence="1">
    <name type="scientific">Leptospira ellisii</name>
    <dbReference type="NCBI Taxonomy" id="2023197"/>
    <lineage>
        <taxon>Bacteria</taxon>
        <taxon>Pseudomonadati</taxon>
        <taxon>Spirochaetota</taxon>
        <taxon>Spirochaetia</taxon>
        <taxon>Leptospirales</taxon>
        <taxon>Leptospiraceae</taxon>
        <taxon>Leptospira</taxon>
    </lineage>
</organism>
<protein>
    <submittedName>
        <fullName evidence="1">Uncharacterized protein</fullName>
    </submittedName>
</protein>
<sequence length="83" mass="9829">MIRAPLLVNPSTFPFSRNFWIFLAPRFHFSKLFQRSIFGRIWNVLRFDISFLERAIDSAISVLKKETEKKPKRNGKKGIFVNL</sequence>
<comment type="caution">
    <text evidence="1">The sequence shown here is derived from an EMBL/GenBank/DDBJ whole genome shotgun (WGS) entry which is preliminary data.</text>
</comment>
<accession>A0A2N0B594</accession>
<name>A0A2N0B594_9LEPT</name>
<reference evidence="1" key="1">
    <citation type="submission" date="2017-07" db="EMBL/GenBank/DDBJ databases">
        <title>Leptospira spp. isolated from tropical soils.</title>
        <authorList>
            <person name="Thibeaux R."/>
            <person name="Iraola G."/>
            <person name="Ferres I."/>
            <person name="Bierque E."/>
            <person name="Girault D."/>
            <person name="Soupe-Gilbert M.-E."/>
            <person name="Picardeau M."/>
            <person name="Goarant C."/>
        </authorList>
    </citation>
    <scope>NUCLEOTIDE SEQUENCE [LARGE SCALE GENOMIC DNA]</scope>
    <source>
        <strain evidence="1">ATI7-C-A5</strain>
    </source>
</reference>
<proteinExistence type="predicted"/>
<gene>
    <name evidence="1" type="ORF">CH379_17145</name>
</gene>